<dbReference type="PANTHER" id="PTHR36110">
    <property type="entry name" value="RING-CLEAVING DIOXYGENASE MHQE-RELATED"/>
    <property type="match status" value="1"/>
</dbReference>
<protein>
    <submittedName>
        <fullName evidence="2">Glyoxalase</fullName>
    </submittedName>
</protein>
<dbReference type="InterPro" id="IPR004360">
    <property type="entry name" value="Glyas_Fos-R_dOase_dom"/>
</dbReference>
<dbReference type="InterPro" id="IPR037523">
    <property type="entry name" value="VOC_core"/>
</dbReference>
<gene>
    <name evidence="2" type="ORF">DSCA_21850</name>
</gene>
<dbReference type="PANTHER" id="PTHR36110:SF2">
    <property type="entry name" value="RING-CLEAVING DIOXYGENASE MHQE-RELATED"/>
    <property type="match status" value="1"/>
</dbReference>
<sequence>MNTPNGNHPISGIHHITAVAASAAENYRFYTRVLGLRLVKKTVNFDDPYTYHLYYGNETGRPGTILTFFPWEQAAPGTPGSGMVSAIAFAVPRRSMGLWRQRLGKAGIAVQTSERFGEPVVRFKDPHGLPLELIGTPARAGMIGQEPHQDTAITGFHSATMLLTRIDATRSILVEGMGMTPVKQEGGRYRFSMADPAAPGHLLDVQVDPSAPPGRPGGGTVHHIAFRTRDSREQQAWRQRLGQRGLSVTDVRDRKYFQSIYFSEPGGVLFEIATDPPGFAVDEEPRQLGRALKLPVRYEPLRQRIEARLPPLPLPDLRHVYLPPPPGADDGKIIVALHGTGGSEHDLIPVVRQVSPSAPVISLRGPVLENGMPRFFKRVAEGVFDEADVRRNSHHLSEFLADASVRYGQAANRRLALGYSNGANMAAAIMLLRPDVFSGAILFRPMMPLKMARLPDLTCKPIFIATGQFDRVIPSAETRRLVDALKKAGARVTVVDTAAGHELTATDVEAARAWLAGGPGQECPRPRSPKKRAA</sequence>
<dbReference type="CDD" id="cd08346">
    <property type="entry name" value="PcpA_N_like"/>
    <property type="match status" value="1"/>
</dbReference>
<name>A0A5K7YIP3_9BACT</name>
<dbReference type="SUPFAM" id="SSF53474">
    <property type="entry name" value="alpha/beta-Hydrolases"/>
    <property type="match status" value="1"/>
</dbReference>
<dbReference type="Pfam" id="PF00903">
    <property type="entry name" value="Glyoxalase"/>
    <property type="match status" value="2"/>
</dbReference>
<dbReference type="Gene3D" id="3.10.180.10">
    <property type="entry name" value="2,3-Dihydroxybiphenyl 1,2-Dioxygenase, domain 1"/>
    <property type="match status" value="2"/>
</dbReference>
<keyword evidence="3" id="KW-1185">Reference proteome</keyword>
<dbReference type="InterPro" id="IPR003140">
    <property type="entry name" value="PLipase/COase/thioEstase"/>
</dbReference>
<feature type="domain" description="VOC" evidence="1">
    <location>
        <begin position="12"/>
        <end position="136"/>
    </location>
</feature>
<dbReference type="Gene3D" id="3.40.50.1820">
    <property type="entry name" value="alpha/beta hydrolase"/>
    <property type="match status" value="1"/>
</dbReference>
<dbReference type="InterPro" id="IPR052537">
    <property type="entry name" value="Extradiol_RC_dioxygenase"/>
</dbReference>
<dbReference type="GO" id="GO:0016787">
    <property type="term" value="F:hydrolase activity"/>
    <property type="evidence" value="ECO:0007669"/>
    <property type="project" value="InterPro"/>
</dbReference>
<proteinExistence type="predicted"/>
<dbReference type="PROSITE" id="PS51819">
    <property type="entry name" value="VOC"/>
    <property type="match status" value="2"/>
</dbReference>
<dbReference type="CDD" id="cd08347">
    <property type="entry name" value="PcpA_C_like"/>
    <property type="match status" value="1"/>
</dbReference>
<evidence type="ECO:0000313" key="2">
    <source>
        <dbReference type="EMBL" id="BBO68255.1"/>
    </source>
</evidence>
<organism evidence="2 3">
    <name type="scientific">Desulfosarcina alkanivorans</name>
    <dbReference type="NCBI Taxonomy" id="571177"/>
    <lineage>
        <taxon>Bacteria</taxon>
        <taxon>Pseudomonadati</taxon>
        <taxon>Thermodesulfobacteriota</taxon>
        <taxon>Desulfobacteria</taxon>
        <taxon>Desulfobacterales</taxon>
        <taxon>Desulfosarcinaceae</taxon>
        <taxon>Desulfosarcina</taxon>
    </lineage>
</organism>
<dbReference type="EMBL" id="AP021874">
    <property type="protein sequence ID" value="BBO68255.1"/>
    <property type="molecule type" value="Genomic_DNA"/>
</dbReference>
<dbReference type="InterPro" id="IPR029068">
    <property type="entry name" value="Glyas_Bleomycin-R_OHBP_Dase"/>
</dbReference>
<evidence type="ECO:0000259" key="1">
    <source>
        <dbReference type="PROSITE" id="PS51819"/>
    </source>
</evidence>
<dbReference type="KEGG" id="dalk:DSCA_21850"/>
<dbReference type="Pfam" id="PF02230">
    <property type="entry name" value="Abhydrolase_2"/>
    <property type="match status" value="1"/>
</dbReference>
<dbReference type="SUPFAM" id="SSF54593">
    <property type="entry name" value="Glyoxalase/Bleomycin resistance protein/Dihydroxybiphenyl dioxygenase"/>
    <property type="match status" value="1"/>
</dbReference>
<feature type="domain" description="VOC" evidence="1">
    <location>
        <begin position="155"/>
        <end position="275"/>
    </location>
</feature>
<dbReference type="RefSeq" id="WP_167527708.1">
    <property type="nucleotide sequence ID" value="NZ_AP021874.1"/>
</dbReference>
<accession>A0A5K7YIP3</accession>
<dbReference type="InterPro" id="IPR029058">
    <property type="entry name" value="AB_hydrolase_fold"/>
</dbReference>
<evidence type="ECO:0000313" key="3">
    <source>
        <dbReference type="Proteomes" id="UP000427906"/>
    </source>
</evidence>
<dbReference type="Proteomes" id="UP000427906">
    <property type="component" value="Chromosome"/>
</dbReference>
<reference evidence="2 3" key="1">
    <citation type="submission" date="2019-11" db="EMBL/GenBank/DDBJ databases">
        <title>Comparative genomics of hydrocarbon-degrading Desulfosarcina strains.</title>
        <authorList>
            <person name="Watanabe M."/>
            <person name="Kojima H."/>
            <person name="Fukui M."/>
        </authorList>
    </citation>
    <scope>NUCLEOTIDE SEQUENCE [LARGE SCALE GENOMIC DNA]</scope>
    <source>
        <strain evidence="2 3">PL12</strain>
    </source>
</reference>
<dbReference type="AlphaFoldDB" id="A0A5K7YIP3"/>